<gene>
    <name evidence="2" type="ORF">GJV78_21400</name>
</gene>
<organism evidence="2 3">
    <name type="scientific">Intestinirhabdus alba</name>
    <dbReference type="NCBI Taxonomy" id="2899544"/>
    <lineage>
        <taxon>Bacteria</taxon>
        <taxon>Pseudomonadati</taxon>
        <taxon>Pseudomonadota</taxon>
        <taxon>Gammaproteobacteria</taxon>
        <taxon>Enterobacterales</taxon>
        <taxon>Enterobacteriaceae</taxon>
        <taxon>Intestinirhabdus</taxon>
    </lineage>
</organism>
<evidence type="ECO:0000313" key="3">
    <source>
        <dbReference type="Proteomes" id="UP000477739"/>
    </source>
</evidence>
<dbReference type="Pfam" id="PF01510">
    <property type="entry name" value="Amidase_2"/>
    <property type="match status" value="1"/>
</dbReference>
<evidence type="ECO:0000313" key="2">
    <source>
        <dbReference type="EMBL" id="MTH48748.1"/>
    </source>
</evidence>
<dbReference type="Gene3D" id="3.40.80.10">
    <property type="entry name" value="Peptidoglycan recognition protein-like"/>
    <property type="match status" value="1"/>
</dbReference>
<proteinExistence type="predicted"/>
<name>A0A6L6ISN3_9ENTR</name>
<protein>
    <submittedName>
        <fullName evidence="2">N-acetylmuramoyl-L-alanine amidase</fullName>
    </submittedName>
</protein>
<feature type="domain" description="N-acetylmuramoyl-L-alanine amidase" evidence="1">
    <location>
        <begin position="77"/>
        <end position="229"/>
    </location>
</feature>
<dbReference type="GO" id="GO:0008745">
    <property type="term" value="F:N-acetylmuramoyl-L-alanine amidase activity"/>
    <property type="evidence" value="ECO:0007669"/>
    <property type="project" value="InterPro"/>
</dbReference>
<dbReference type="Proteomes" id="UP000477739">
    <property type="component" value="Unassembled WGS sequence"/>
</dbReference>
<comment type="caution">
    <text evidence="2">The sequence shown here is derived from an EMBL/GenBank/DDBJ whole genome shotgun (WGS) entry which is preliminary data.</text>
</comment>
<dbReference type="EMBL" id="WMJZ01000055">
    <property type="protein sequence ID" value="MTH48748.1"/>
    <property type="molecule type" value="Genomic_DNA"/>
</dbReference>
<dbReference type="OrthoDB" id="8844265at2"/>
<reference evidence="2 3" key="1">
    <citation type="submission" date="2019-11" db="EMBL/GenBank/DDBJ databases">
        <title>Escherichia alba sp. nov. isolated from the gut of plastic-eating superworms Zophobas atratus.</title>
        <authorList>
            <person name="Yang Y."/>
        </authorList>
    </citation>
    <scope>NUCLEOTIDE SEQUENCE [LARGE SCALE GENOMIC DNA]</scope>
    <source>
        <strain evidence="3">BIT-B35</strain>
    </source>
</reference>
<dbReference type="SUPFAM" id="SSF55846">
    <property type="entry name" value="N-acetylmuramoyl-L-alanine amidase-like"/>
    <property type="match status" value="1"/>
</dbReference>
<dbReference type="GO" id="GO:0009253">
    <property type="term" value="P:peptidoglycan catabolic process"/>
    <property type="evidence" value="ECO:0007669"/>
    <property type="project" value="InterPro"/>
</dbReference>
<keyword evidence="3" id="KW-1185">Reference proteome</keyword>
<evidence type="ECO:0000259" key="1">
    <source>
        <dbReference type="Pfam" id="PF01510"/>
    </source>
</evidence>
<dbReference type="RefSeq" id="WP_155110136.1">
    <property type="nucleotide sequence ID" value="NZ_WMJZ01000055.1"/>
</dbReference>
<dbReference type="InterPro" id="IPR036505">
    <property type="entry name" value="Amidase/PGRP_sf"/>
</dbReference>
<dbReference type="AlphaFoldDB" id="A0A6L6ISN3"/>
<sequence length="244" mass="27508">MSENEILNGGKKSNPSPLVYDKHKEQCVYRTTTILNGEANEDQKCVVELIFVDDGGYIRNAGLIKKSIPELEKGVMKKINAIVLHRTDSSTEQGPLVSFSNGIGTHFLIAKNGDIYQTASLFSYTSHVGKIKSRCQAENTWSEAERKIIESFGWNPKKLYNHEKEKEYPSRYPYNVDSIGIEVVALYDKKVKEWGNPASEQKNSISTLVDILINIYELSEEDIYEHDRISYKTAGEGAGLYSVD</sequence>
<dbReference type="InterPro" id="IPR002502">
    <property type="entry name" value="Amidase_domain"/>
</dbReference>
<accession>A0A6L6ISN3</accession>